<evidence type="ECO:0000256" key="1">
    <source>
        <dbReference type="SAM" id="Phobius"/>
    </source>
</evidence>
<gene>
    <name evidence="2" type="ORF">Lspi_1394</name>
</gene>
<dbReference type="OrthoDB" id="9790409at2"/>
<dbReference type="Pfam" id="PF20398">
    <property type="entry name" value="DUF6691"/>
    <property type="match status" value="1"/>
</dbReference>
<proteinExistence type="predicted"/>
<evidence type="ECO:0008006" key="4">
    <source>
        <dbReference type="Google" id="ProtNLM"/>
    </source>
</evidence>
<feature type="transmembrane region" description="Helical" evidence="1">
    <location>
        <begin position="117"/>
        <end position="135"/>
    </location>
</feature>
<dbReference type="AlphaFoldDB" id="A0A0W0Z508"/>
<feature type="transmembrane region" description="Helical" evidence="1">
    <location>
        <begin position="42"/>
        <end position="60"/>
    </location>
</feature>
<accession>A0A0W0Z508</accession>
<keyword evidence="3" id="KW-1185">Reference proteome</keyword>
<dbReference type="RefSeq" id="WP_058483327.1">
    <property type="nucleotide sequence ID" value="NZ_CAAAII010000021.1"/>
</dbReference>
<evidence type="ECO:0000313" key="3">
    <source>
        <dbReference type="Proteomes" id="UP000054877"/>
    </source>
</evidence>
<dbReference type="InterPro" id="IPR046513">
    <property type="entry name" value="DUF6691"/>
</dbReference>
<protein>
    <recommendedName>
        <fullName evidence="4">Transporter protein</fullName>
    </recommendedName>
</protein>
<organism evidence="2 3">
    <name type="scientific">Legionella spiritensis</name>
    <dbReference type="NCBI Taxonomy" id="452"/>
    <lineage>
        <taxon>Bacteria</taxon>
        <taxon>Pseudomonadati</taxon>
        <taxon>Pseudomonadota</taxon>
        <taxon>Gammaproteobacteria</taxon>
        <taxon>Legionellales</taxon>
        <taxon>Legionellaceae</taxon>
        <taxon>Legionella</taxon>
    </lineage>
</organism>
<keyword evidence="1" id="KW-0472">Membrane</keyword>
<comment type="caution">
    <text evidence="2">The sequence shown here is derived from an EMBL/GenBank/DDBJ whole genome shotgun (WGS) entry which is preliminary data.</text>
</comment>
<evidence type="ECO:0000313" key="2">
    <source>
        <dbReference type="EMBL" id="KTD63875.1"/>
    </source>
</evidence>
<keyword evidence="1" id="KW-0812">Transmembrane</keyword>
<keyword evidence="1" id="KW-1133">Transmembrane helix</keyword>
<sequence>MYQIIAFLNGLIFGAGLTVSNMTDPNKVLNFLDITGDWDPTLLVVMASALLTTFIGYRLINRCAKPVFAERFYLPEQKKIDGKLLIGSALFGIGWGIAGYCPGPAITALATMNTDPLYMVAGLIAGSYCYYWFFLRNKS</sequence>
<dbReference type="EMBL" id="LNYX01000014">
    <property type="protein sequence ID" value="KTD63875.1"/>
    <property type="molecule type" value="Genomic_DNA"/>
</dbReference>
<feature type="transmembrane region" description="Helical" evidence="1">
    <location>
        <begin position="80"/>
        <end position="97"/>
    </location>
</feature>
<dbReference type="Proteomes" id="UP000054877">
    <property type="component" value="Unassembled WGS sequence"/>
</dbReference>
<dbReference type="STRING" id="452.Lspi_1394"/>
<dbReference type="PATRIC" id="fig|452.5.peg.1541"/>
<reference evidence="2 3" key="1">
    <citation type="submission" date="2015-11" db="EMBL/GenBank/DDBJ databases">
        <title>Genomic analysis of 38 Legionella species identifies large and diverse effector repertoires.</title>
        <authorList>
            <person name="Burstein D."/>
            <person name="Amaro F."/>
            <person name="Zusman T."/>
            <person name="Lifshitz Z."/>
            <person name="Cohen O."/>
            <person name="Gilbert J.A."/>
            <person name="Pupko T."/>
            <person name="Shuman H.A."/>
            <person name="Segal G."/>
        </authorList>
    </citation>
    <scope>NUCLEOTIDE SEQUENCE [LARGE SCALE GENOMIC DNA]</scope>
    <source>
        <strain evidence="2 3">Mt.St.Helens-9</strain>
    </source>
</reference>
<name>A0A0W0Z508_LEGSP</name>